<keyword evidence="6 12" id="KW-0028">Amino-acid biosynthesis</keyword>
<comment type="function">
    <text evidence="1 12">Catalyzes the condensation of (S)-aspartate-beta-semialdehyde [(S)-ASA] and pyruvate to 4-hydroxy-tetrahydrodipicolinate (HTPA).</text>
</comment>
<dbReference type="GO" id="GO:0009089">
    <property type="term" value="P:lysine biosynthetic process via diaminopimelate"/>
    <property type="evidence" value="ECO:0007669"/>
    <property type="project" value="UniProtKB-UniRule"/>
</dbReference>
<evidence type="ECO:0000256" key="3">
    <source>
        <dbReference type="ARBA" id="ARBA00007592"/>
    </source>
</evidence>
<dbReference type="InterPro" id="IPR005263">
    <property type="entry name" value="DapA"/>
</dbReference>
<dbReference type="Proteomes" id="UP000611723">
    <property type="component" value="Unassembled WGS sequence"/>
</dbReference>
<dbReference type="SMART" id="SM01130">
    <property type="entry name" value="DHDPS"/>
    <property type="match status" value="1"/>
</dbReference>
<evidence type="ECO:0000313" key="17">
    <source>
        <dbReference type="Proteomes" id="UP000611723"/>
    </source>
</evidence>
<keyword evidence="10 12" id="KW-0704">Schiff base</keyword>
<comment type="subunit">
    <text evidence="12">Homotetramer; dimer of dimers.</text>
</comment>
<sequence>MKELFKGVGPALVTPFKKDLSIDFEALENLLIHTAKGGADYWVVQGTTGESATTSFEEKKVILDFIKEHNPNNLPIVYGMGGNSTKSVIESFKAVKFKGVSAILSASPHYNKPTQDGIFQHFRSIADVSPVPVILYNVPGRTASNINAETTIRLARHPNIIGIKEASGNMEQCMRIAYEKPNDFLLISGDDLLTSSLIALGAVGVISVMANAFPRTFSRINNAALANDFPAVRKDLFRLLTLNSLMYEESNPVGVKEVLKQLGICKNHVRLPLLPASDELSKKIQTALLGKSLD</sequence>
<protein>
    <recommendedName>
        <fullName evidence="4 12">4-hydroxy-tetrahydrodipicolinate synthase</fullName>
        <shortName evidence="12">HTPA synthase</shortName>
        <ecNumber evidence="4 12">4.3.3.7</ecNumber>
    </recommendedName>
</protein>
<dbReference type="PRINTS" id="PR00146">
    <property type="entry name" value="DHPICSNTHASE"/>
</dbReference>
<comment type="caution">
    <text evidence="12">Was originally thought to be a dihydrodipicolinate synthase (DHDPS), catalyzing the condensation of (S)-aspartate-beta-semialdehyde [(S)-ASA] and pyruvate to dihydrodipicolinate (DHDP). However, it was shown in E.coli that the product of the enzymatic reaction is not dihydrodipicolinate but in fact (4S)-4-hydroxy-2,3,4,5-tetrahydro-(2S)-dipicolinic acid (HTPA), and that the consecutive dehydration reaction leading to DHDP is not spontaneous but catalyzed by DapB.</text>
</comment>
<keyword evidence="9 12" id="KW-0456">Lyase</keyword>
<dbReference type="GO" id="GO:0005829">
    <property type="term" value="C:cytosol"/>
    <property type="evidence" value="ECO:0007669"/>
    <property type="project" value="TreeGrafter"/>
</dbReference>
<dbReference type="InterPro" id="IPR013785">
    <property type="entry name" value="Aldolase_TIM"/>
</dbReference>
<dbReference type="RefSeq" id="WP_201429809.1">
    <property type="nucleotide sequence ID" value="NZ_JAEQBW010000001.1"/>
</dbReference>
<evidence type="ECO:0000256" key="15">
    <source>
        <dbReference type="PIRSR" id="PIRSR001365-2"/>
    </source>
</evidence>
<evidence type="ECO:0000256" key="14">
    <source>
        <dbReference type="PIRSR" id="PIRSR001365-1"/>
    </source>
</evidence>
<keyword evidence="7 12" id="KW-0220">Diaminopimelate biosynthesis</keyword>
<dbReference type="AlphaFoldDB" id="A0A934WWF3"/>
<dbReference type="GO" id="GO:0008840">
    <property type="term" value="F:4-hydroxy-tetrahydrodipicolinate synthase activity"/>
    <property type="evidence" value="ECO:0007669"/>
    <property type="project" value="UniProtKB-UniRule"/>
</dbReference>
<comment type="subcellular location">
    <subcellularLocation>
        <location evidence="12">Cytoplasm</location>
    </subcellularLocation>
</comment>
<evidence type="ECO:0000313" key="16">
    <source>
        <dbReference type="EMBL" id="MBK6264135.1"/>
    </source>
</evidence>
<dbReference type="GO" id="GO:0019877">
    <property type="term" value="P:diaminopimelate biosynthetic process"/>
    <property type="evidence" value="ECO:0007669"/>
    <property type="project" value="UniProtKB-UniRule"/>
</dbReference>
<comment type="catalytic activity">
    <reaction evidence="11 12">
        <text>L-aspartate 4-semialdehyde + pyruvate = (2S,4S)-4-hydroxy-2,3,4,5-tetrahydrodipicolinate + H2O + H(+)</text>
        <dbReference type="Rhea" id="RHEA:34171"/>
        <dbReference type="ChEBI" id="CHEBI:15361"/>
        <dbReference type="ChEBI" id="CHEBI:15377"/>
        <dbReference type="ChEBI" id="CHEBI:15378"/>
        <dbReference type="ChEBI" id="CHEBI:67139"/>
        <dbReference type="ChEBI" id="CHEBI:537519"/>
        <dbReference type="EC" id="4.3.3.7"/>
    </reaction>
</comment>
<dbReference type="EMBL" id="JAEQBW010000001">
    <property type="protein sequence ID" value="MBK6264135.1"/>
    <property type="molecule type" value="Genomic_DNA"/>
</dbReference>
<dbReference type="Pfam" id="PF00701">
    <property type="entry name" value="DHDPS"/>
    <property type="match status" value="1"/>
</dbReference>
<comment type="caution">
    <text evidence="16">The sequence shown here is derived from an EMBL/GenBank/DDBJ whole genome shotgun (WGS) entry which is preliminary data.</text>
</comment>
<evidence type="ECO:0000256" key="1">
    <source>
        <dbReference type="ARBA" id="ARBA00003294"/>
    </source>
</evidence>
<evidence type="ECO:0000256" key="10">
    <source>
        <dbReference type="ARBA" id="ARBA00023270"/>
    </source>
</evidence>
<dbReference type="NCBIfam" id="TIGR00674">
    <property type="entry name" value="dapA"/>
    <property type="match status" value="1"/>
</dbReference>
<dbReference type="InterPro" id="IPR002220">
    <property type="entry name" value="DapA-like"/>
</dbReference>
<evidence type="ECO:0000256" key="4">
    <source>
        <dbReference type="ARBA" id="ARBA00012086"/>
    </source>
</evidence>
<evidence type="ECO:0000256" key="2">
    <source>
        <dbReference type="ARBA" id="ARBA00005120"/>
    </source>
</evidence>
<evidence type="ECO:0000256" key="5">
    <source>
        <dbReference type="ARBA" id="ARBA00022490"/>
    </source>
</evidence>
<dbReference type="CDD" id="cd00950">
    <property type="entry name" value="DHDPS"/>
    <property type="match status" value="1"/>
</dbReference>
<keyword evidence="8 12" id="KW-0457">Lysine biosynthesis</keyword>
<dbReference type="Gene3D" id="3.20.20.70">
    <property type="entry name" value="Aldolase class I"/>
    <property type="match status" value="1"/>
</dbReference>
<dbReference type="SUPFAM" id="SSF51569">
    <property type="entry name" value="Aldolase"/>
    <property type="match status" value="1"/>
</dbReference>
<evidence type="ECO:0000256" key="11">
    <source>
        <dbReference type="ARBA" id="ARBA00047836"/>
    </source>
</evidence>
<evidence type="ECO:0000256" key="13">
    <source>
        <dbReference type="PIRNR" id="PIRNR001365"/>
    </source>
</evidence>
<organism evidence="16 17">
    <name type="scientific">Marivirga aurantiaca</name>
    <dbReference type="NCBI Taxonomy" id="2802615"/>
    <lineage>
        <taxon>Bacteria</taxon>
        <taxon>Pseudomonadati</taxon>
        <taxon>Bacteroidota</taxon>
        <taxon>Cytophagia</taxon>
        <taxon>Cytophagales</taxon>
        <taxon>Marivirgaceae</taxon>
        <taxon>Marivirga</taxon>
    </lineage>
</organism>
<dbReference type="InterPro" id="IPR020625">
    <property type="entry name" value="Schiff_base-form_aldolases_AS"/>
</dbReference>
<evidence type="ECO:0000256" key="9">
    <source>
        <dbReference type="ARBA" id="ARBA00023239"/>
    </source>
</evidence>
<feature type="active site" description="Proton donor/acceptor" evidence="12 14">
    <location>
        <position position="136"/>
    </location>
</feature>
<proteinExistence type="inferred from homology"/>
<dbReference type="EC" id="4.3.3.7" evidence="4 12"/>
<evidence type="ECO:0000256" key="12">
    <source>
        <dbReference type="HAMAP-Rule" id="MF_00418"/>
    </source>
</evidence>
<evidence type="ECO:0000256" key="7">
    <source>
        <dbReference type="ARBA" id="ARBA00022915"/>
    </source>
</evidence>
<evidence type="ECO:0000256" key="6">
    <source>
        <dbReference type="ARBA" id="ARBA00022605"/>
    </source>
</evidence>
<dbReference type="PANTHER" id="PTHR12128:SF66">
    <property type="entry name" value="4-HYDROXY-2-OXOGLUTARATE ALDOLASE, MITOCHONDRIAL"/>
    <property type="match status" value="1"/>
</dbReference>
<feature type="binding site" evidence="12 15">
    <location>
        <position position="206"/>
    </location>
    <ligand>
        <name>pyruvate</name>
        <dbReference type="ChEBI" id="CHEBI:15361"/>
    </ligand>
</feature>
<feature type="site" description="Part of a proton relay during catalysis" evidence="12">
    <location>
        <position position="110"/>
    </location>
</feature>
<comment type="similarity">
    <text evidence="3 12 13">Belongs to the DapA family.</text>
</comment>
<reference evidence="16" key="1">
    <citation type="submission" date="2021-01" db="EMBL/GenBank/DDBJ databases">
        <title>Marivirga aurantiaca sp. nov., isolated from intertidal surface sediments.</title>
        <authorList>
            <person name="Zhang M."/>
        </authorList>
    </citation>
    <scope>NUCLEOTIDE SEQUENCE</scope>
    <source>
        <strain evidence="16">S37H4</strain>
    </source>
</reference>
<feature type="binding site" evidence="12 15">
    <location>
        <position position="48"/>
    </location>
    <ligand>
        <name>pyruvate</name>
        <dbReference type="ChEBI" id="CHEBI:15361"/>
    </ligand>
</feature>
<dbReference type="HAMAP" id="MF_00418">
    <property type="entry name" value="DapA"/>
    <property type="match status" value="1"/>
</dbReference>
<name>A0A934WWF3_9BACT</name>
<dbReference type="PANTHER" id="PTHR12128">
    <property type="entry name" value="DIHYDRODIPICOLINATE SYNTHASE"/>
    <property type="match status" value="1"/>
</dbReference>
<gene>
    <name evidence="12" type="primary">dapA</name>
    <name evidence="16" type="ORF">JKA74_03720</name>
</gene>
<keyword evidence="17" id="KW-1185">Reference proteome</keyword>
<dbReference type="PIRSF" id="PIRSF001365">
    <property type="entry name" value="DHDPS"/>
    <property type="match status" value="1"/>
</dbReference>
<feature type="active site" description="Schiff-base intermediate with substrate" evidence="12 14">
    <location>
        <position position="164"/>
    </location>
</feature>
<comment type="pathway">
    <text evidence="2 12">Amino-acid biosynthesis; L-lysine biosynthesis via DAP pathway; (S)-tetrahydrodipicolinate from L-aspartate: step 3/4.</text>
</comment>
<dbReference type="PROSITE" id="PS00666">
    <property type="entry name" value="DHDPS_2"/>
    <property type="match status" value="1"/>
</dbReference>
<accession>A0A934WWF3</accession>
<feature type="site" description="Part of a proton relay during catalysis" evidence="12">
    <location>
        <position position="47"/>
    </location>
</feature>
<keyword evidence="5 12" id="KW-0963">Cytoplasm</keyword>
<evidence type="ECO:0000256" key="8">
    <source>
        <dbReference type="ARBA" id="ARBA00023154"/>
    </source>
</evidence>